<keyword evidence="7 11" id="KW-0067">ATP-binding</keyword>
<comment type="subcellular location">
    <subcellularLocation>
        <location evidence="1 11">Cytoplasm</location>
        <location evidence="1 11">Cytoskeleton</location>
    </subcellularLocation>
</comment>
<dbReference type="Pfam" id="PF05783">
    <property type="entry name" value="DLIC"/>
    <property type="match status" value="1"/>
</dbReference>
<feature type="compositionally biased region" description="Low complexity" evidence="12">
    <location>
        <begin position="114"/>
        <end position="139"/>
    </location>
</feature>
<evidence type="ECO:0000313" key="14">
    <source>
        <dbReference type="EMBL" id="CAF4471101.1"/>
    </source>
</evidence>
<keyword evidence="8 11" id="KW-0243">Dynein</keyword>
<keyword evidence="5 11" id="KW-0493">Microtubule</keyword>
<accession>A0A816AHF1</accession>
<evidence type="ECO:0000313" key="15">
    <source>
        <dbReference type="Proteomes" id="UP000663829"/>
    </source>
</evidence>
<dbReference type="GO" id="GO:0000226">
    <property type="term" value="P:microtubule cytoskeleton organization"/>
    <property type="evidence" value="ECO:0007669"/>
    <property type="project" value="TreeGrafter"/>
</dbReference>
<feature type="region of interest" description="Disordered" evidence="12">
    <location>
        <begin position="114"/>
        <end position="142"/>
    </location>
</feature>
<evidence type="ECO:0000256" key="1">
    <source>
        <dbReference type="ARBA" id="ARBA00004245"/>
    </source>
</evidence>
<evidence type="ECO:0000256" key="4">
    <source>
        <dbReference type="ARBA" id="ARBA00022490"/>
    </source>
</evidence>
<evidence type="ECO:0000256" key="2">
    <source>
        <dbReference type="ARBA" id="ARBA00006831"/>
    </source>
</evidence>
<keyword evidence="4 11" id="KW-0963">Cytoplasm</keyword>
<dbReference type="GO" id="GO:0005813">
    <property type="term" value="C:centrosome"/>
    <property type="evidence" value="ECO:0007669"/>
    <property type="project" value="TreeGrafter"/>
</dbReference>
<reference evidence="13" key="1">
    <citation type="submission" date="2021-02" db="EMBL/GenBank/DDBJ databases">
        <authorList>
            <person name="Nowell W R."/>
        </authorList>
    </citation>
    <scope>NUCLEOTIDE SEQUENCE</scope>
</reference>
<evidence type="ECO:0000256" key="10">
    <source>
        <dbReference type="ARBA" id="ARBA00023212"/>
    </source>
</evidence>
<comment type="function">
    <text evidence="11">Acts as one of several non-catalytic accessory components of the cytoplasmic dynein 1 complex that are thought to be involved in linking dynein to cargos and to adapter proteins that regulate dynein function. Cytoplasmic dynein 1 acts as a motor for the intracellular retrograde motility of vesicles and organelles along microtubules. May play a role in binding dynein to membranous organelles or chromosomes.</text>
</comment>
<keyword evidence="15" id="KW-1185">Reference proteome</keyword>
<dbReference type="Proteomes" id="UP000681722">
    <property type="component" value="Unassembled WGS sequence"/>
</dbReference>
<dbReference type="GO" id="GO:0005524">
    <property type="term" value="F:ATP binding"/>
    <property type="evidence" value="ECO:0007669"/>
    <property type="project" value="UniProtKB-KW"/>
</dbReference>
<dbReference type="Proteomes" id="UP000663829">
    <property type="component" value="Unassembled WGS sequence"/>
</dbReference>
<evidence type="ECO:0000256" key="12">
    <source>
        <dbReference type="SAM" id="MobiDB-lite"/>
    </source>
</evidence>
<evidence type="ECO:0000256" key="8">
    <source>
        <dbReference type="ARBA" id="ARBA00023017"/>
    </source>
</evidence>
<organism evidence="13 15">
    <name type="scientific">Didymodactylos carnosus</name>
    <dbReference type="NCBI Taxonomy" id="1234261"/>
    <lineage>
        <taxon>Eukaryota</taxon>
        <taxon>Metazoa</taxon>
        <taxon>Spiralia</taxon>
        <taxon>Gnathifera</taxon>
        <taxon>Rotifera</taxon>
        <taxon>Eurotatoria</taxon>
        <taxon>Bdelloidea</taxon>
        <taxon>Philodinida</taxon>
        <taxon>Philodinidae</taxon>
        <taxon>Didymodactylos</taxon>
    </lineage>
</organism>
<feature type="non-terminal residue" evidence="13">
    <location>
        <position position="1"/>
    </location>
</feature>
<dbReference type="Gene3D" id="3.40.50.300">
    <property type="entry name" value="P-loop containing nucleotide triphosphate hydrolases"/>
    <property type="match status" value="1"/>
</dbReference>
<evidence type="ECO:0000256" key="11">
    <source>
        <dbReference type="RuleBase" id="RU366047"/>
    </source>
</evidence>
<evidence type="ECO:0000256" key="9">
    <source>
        <dbReference type="ARBA" id="ARBA00023175"/>
    </source>
</evidence>
<evidence type="ECO:0000256" key="6">
    <source>
        <dbReference type="ARBA" id="ARBA00022741"/>
    </source>
</evidence>
<keyword evidence="9 11" id="KW-0505">Motor protein</keyword>
<dbReference type="InterPro" id="IPR008467">
    <property type="entry name" value="Dynein1_light_intermed_chain"/>
</dbReference>
<dbReference type="PANTHER" id="PTHR12688">
    <property type="entry name" value="DYNEIN LIGHT INTERMEDIATE CHAIN"/>
    <property type="match status" value="1"/>
</dbReference>
<evidence type="ECO:0000256" key="5">
    <source>
        <dbReference type="ARBA" id="ARBA00022701"/>
    </source>
</evidence>
<comment type="similarity">
    <text evidence="2 11">Belongs to the dynein light intermediate chain family.</text>
</comment>
<comment type="subunit">
    <text evidence="11">Homodimer. The cytoplasmic dynein 1 complex consists of two catalytic heavy chains (HCs) and a number of non-catalytic subunits presented by intermediate chains (ICs).</text>
</comment>
<dbReference type="AlphaFoldDB" id="A0A816AHF1"/>
<dbReference type="EMBL" id="CAJNOQ010034765">
    <property type="protein sequence ID" value="CAF1596240.1"/>
    <property type="molecule type" value="Genomic_DNA"/>
</dbReference>
<dbReference type="OrthoDB" id="27603at2759"/>
<dbReference type="SUPFAM" id="SSF52540">
    <property type="entry name" value="P-loop containing nucleoside triphosphate hydrolases"/>
    <property type="match status" value="1"/>
</dbReference>
<protein>
    <recommendedName>
        <fullName evidence="11">Dynein light intermediate chain</fullName>
    </recommendedName>
</protein>
<dbReference type="GO" id="GO:0007018">
    <property type="term" value="P:microtubule-based movement"/>
    <property type="evidence" value="ECO:0007669"/>
    <property type="project" value="InterPro"/>
</dbReference>
<evidence type="ECO:0000256" key="3">
    <source>
        <dbReference type="ARBA" id="ARBA00022448"/>
    </source>
</evidence>
<dbReference type="GO" id="GO:0005874">
    <property type="term" value="C:microtubule"/>
    <property type="evidence" value="ECO:0007669"/>
    <property type="project" value="UniProtKB-KW"/>
</dbReference>
<name>A0A816AHF1_9BILA</name>
<dbReference type="GO" id="GO:0045504">
    <property type="term" value="F:dynein heavy chain binding"/>
    <property type="evidence" value="ECO:0007669"/>
    <property type="project" value="TreeGrafter"/>
</dbReference>
<dbReference type="PANTHER" id="PTHR12688:SF0">
    <property type="entry name" value="DYNEIN LIGHT INTERMEDIATE CHAIN"/>
    <property type="match status" value="1"/>
</dbReference>
<sequence length="324" mass="37092">IAQVMKTYYIDVRDDDTDDTPKLGVWILDGDTSCSQLLKFAIKSDNIENCLLILVASMTQPWSILTVLKKWTTIIEDHIDRLKLDTNKLRELRDKIQYDFQHYLEPSEATNKRLTTSATSTSLASSSTSATPTTSPATTQITNSNSDDQFILPLGEGVLTKNLGLPVIVVITKCDAMPTLEKENDYKDEQFDFIQHHIRKFCLQYGAALFYTSVKEKKNIDKLYKYIVHKCYNYPFQYSAAVVERDSIFIPNGWDNEKKIHILLENLHQIKPTDNYTDIIVKPIVRRVSIYLSTLITASKFITKRLNSLEKSHTGVGVIYFFIV</sequence>
<dbReference type="EMBL" id="CAJOBC010101064">
    <property type="protein sequence ID" value="CAF4471101.1"/>
    <property type="molecule type" value="Genomic_DNA"/>
</dbReference>
<keyword evidence="10 11" id="KW-0206">Cytoskeleton</keyword>
<evidence type="ECO:0000313" key="13">
    <source>
        <dbReference type="EMBL" id="CAF1596240.1"/>
    </source>
</evidence>
<dbReference type="InterPro" id="IPR027417">
    <property type="entry name" value="P-loop_NTPase"/>
</dbReference>
<keyword evidence="6 11" id="KW-0547">Nucleotide-binding</keyword>
<evidence type="ECO:0000256" key="7">
    <source>
        <dbReference type="ARBA" id="ARBA00022840"/>
    </source>
</evidence>
<dbReference type="GO" id="GO:0005868">
    <property type="term" value="C:cytoplasmic dynein complex"/>
    <property type="evidence" value="ECO:0007669"/>
    <property type="project" value="UniProtKB-UniRule"/>
</dbReference>
<keyword evidence="3 11" id="KW-0813">Transport</keyword>
<dbReference type="InterPro" id="IPR022780">
    <property type="entry name" value="Dynein_light_int_chain"/>
</dbReference>
<gene>
    <name evidence="13" type="ORF">GPM918_LOCUS42109</name>
    <name evidence="14" type="ORF">SRO942_LOCUS43291</name>
</gene>
<comment type="caution">
    <text evidence="13">The sequence shown here is derived from an EMBL/GenBank/DDBJ whole genome shotgun (WGS) entry which is preliminary data.</text>
</comment>
<proteinExistence type="inferred from homology"/>